<organism evidence="1">
    <name type="scientific">marine sediment metagenome</name>
    <dbReference type="NCBI Taxonomy" id="412755"/>
    <lineage>
        <taxon>unclassified sequences</taxon>
        <taxon>metagenomes</taxon>
        <taxon>ecological metagenomes</taxon>
    </lineage>
</organism>
<protein>
    <submittedName>
        <fullName evidence="1">Uncharacterized protein</fullName>
    </submittedName>
</protein>
<reference evidence="1" key="1">
    <citation type="journal article" date="2015" name="Nature">
        <title>Complex archaea that bridge the gap between prokaryotes and eukaryotes.</title>
        <authorList>
            <person name="Spang A."/>
            <person name="Saw J.H."/>
            <person name="Jorgensen S.L."/>
            <person name="Zaremba-Niedzwiedzka K."/>
            <person name="Martijn J."/>
            <person name="Lind A.E."/>
            <person name="van Eijk R."/>
            <person name="Schleper C."/>
            <person name="Guy L."/>
            <person name="Ettema T.J."/>
        </authorList>
    </citation>
    <scope>NUCLEOTIDE SEQUENCE</scope>
</reference>
<dbReference type="AlphaFoldDB" id="A0A0F9M3N8"/>
<feature type="non-terminal residue" evidence="1">
    <location>
        <position position="96"/>
    </location>
</feature>
<accession>A0A0F9M3N8</accession>
<comment type="caution">
    <text evidence="1">The sequence shown here is derived from an EMBL/GenBank/DDBJ whole genome shotgun (WGS) entry which is preliminary data.</text>
</comment>
<evidence type="ECO:0000313" key="1">
    <source>
        <dbReference type="EMBL" id="KKN02015.1"/>
    </source>
</evidence>
<name>A0A0F9M3N8_9ZZZZ</name>
<proteinExistence type="predicted"/>
<sequence length="96" mass="10544">MGKKDKKKKAVSGTGWDKSEADEELIADALKRIDMDSGRVSLVDRDTSTPLIETYDEDTGQLEGSILLKGGNREGLLALVKIMENIEVKQDHNANV</sequence>
<dbReference type="EMBL" id="LAZR01005194">
    <property type="protein sequence ID" value="KKN02015.1"/>
    <property type="molecule type" value="Genomic_DNA"/>
</dbReference>
<gene>
    <name evidence="1" type="ORF">LCGC14_1122010</name>
</gene>